<keyword evidence="3" id="KW-1185">Reference proteome</keyword>
<sequence length="119" mass="12145">MTGRVRFHVGDQAVARIAARAARRVPGVVALRADLQQTLLGIAGSWTSTAPVPPELTTDGVVAAVHGGAAEVGVTVVTRLGFRARDLAAAVRAAVADEVLATTGLPATVRVTVADIELD</sequence>
<organism evidence="2 3">
    <name type="scientific">Pseudonocardia endophytica</name>
    <dbReference type="NCBI Taxonomy" id="401976"/>
    <lineage>
        <taxon>Bacteria</taxon>
        <taxon>Bacillati</taxon>
        <taxon>Actinomycetota</taxon>
        <taxon>Actinomycetes</taxon>
        <taxon>Pseudonocardiales</taxon>
        <taxon>Pseudonocardiaceae</taxon>
        <taxon>Pseudonocardia</taxon>
    </lineage>
</organism>
<accession>A0A4R1HMX4</accession>
<evidence type="ECO:0000313" key="2">
    <source>
        <dbReference type="EMBL" id="TCK21019.1"/>
    </source>
</evidence>
<protein>
    <submittedName>
        <fullName evidence="2">Putative alkaline shock family protein YloU</fullName>
    </submittedName>
</protein>
<comment type="similarity">
    <text evidence="1">Belongs to the asp23 family.</text>
</comment>
<evidence type="ECO:0000313" key="3">
    <source>
        <dbReference type="Proteomes" id="UP000295560"/>
    </source>
</evidence>
<dbReference type="AlphaFoldDB" id="A0A4R1HMX4"/>
<dbReference type="Pfam" id="PF03780">
    <property type="entry name" value="Asp23"/>
    <property type="match status" value="1"/>
</dbReference>
<dbReference type="InterPro" id="IPR005531">
    <property type="entry name" value="Asp23"/>
</dbReference>
<gene>
    <name evidence="2" type="ORF">EV378_4993</name>
</gene>
<proteinExistence type="inferred from homology"/>
<name>A0A4R1HMX4_PSEEN</name>
<comment type="caution">
    <text evidence="2">The sequence shown here is derived from an EMBL/GenBank/DDBJ whole genome shotgun (WGS) entry which is preliminary data.</text>
</comment>
<reference evidence="2 3" key="1">
    <citation type="submission" date="2019-03" db="EMBL/GenBank/DDBJ databases">
        <title>Sequencing the genomes of 1000 actinobacteria strains.</title>
        <authorList>
            <person name="Klenk H.-P."/>
        </authorList>
    </citation>
    <scope>NUCLEOTIDE SEQUENCE [LARGE SCALE GENOMIC DNA]</scope>
    <source>
        <strain evidence="2 3">DSM 44969</strain>
    </source>
</reference>
<dbReference type="EMBL" id="SMFZ01000002">
    <property type="protein sequence ID" value="TCK21019.1"/>
    <property type="molecule type" value="Genomic_DNA"/>
</dbReference>
<dbReference type="RefSeq" id="WP_132429824.1">
    <property type="nucleotide sequence ID" value="NZ_SMFZ01000002.1"/>
</dbReference>
<dbReference type="Proteomes" id="UP000295560">
    <property type="component" value="Unassembled WGS sequence"/>
</dbReference>
<evidence type="ECO:0000256" key="1">
    <source>
        <dbReference type="ARBA" id="ARBA00005721"/>
    </source>
</evidence>